<evidence type="ECO:0000313" key="1">
    <source>
        <dbReference type="EMBL" id="EMM84108.1"/>
    </source>
</evidence>
<proteinExistence type="predicted"/>
<comment type="caution">
    <text evidence="1">The sequence shown here is derived from an EMBL/GenBank/DDBJ whole genome shotgun (WGS) entry which is preliminary data.</text>
</comment>
<evidence type="ECO:0000313" key="2">
    <source>
        <dbReference type="Proteomes" id="UP000012128"/>
    </source>
</evidence>
<reference evidence="1 2" key="1">
    <citation type="submission" date="2013-01" db="EMBL/GenBank/DDBJ databases">
        <authorList>
            <person name="Harkins D.M."/>
            <person name="Durkin A.S."/>
            <person name="Brinkac L.M."/>
            <person name="Haft D.H."/>
            <person name="Selengut J.D."/>
            <person name="Sanka R."/>
            <person name="DePew J."/>
            <person name="Purushe J."/>
            <person name="Hospenthal D.R."/>
            <person name="Murray C.K."/>
            <person name="Pimentel G."/>
            <person name="Wasfy M."/>
            <person name="Parker T."/>
            <person name="Miller R.S."/>
            <person name="Vinetz J.M."/>
            <person name="Sutton G.G."/>
            <person name="Nierman W.C."/>
            <person name="Fouts D.E."/>
        </authorList>
    </citation>
    <scope>NUCLEOTIDE SEQUENCE [LARGE SCALE GENOMIC DNA]</scope>
    <source>
        <strain evidence="1 2">2006001854</strain>
    </source>
</reference>
<dbReference type="AlphaFoldDB" id="M6GGI7"/>
<gene>
    <name evidence="1" type="ORF">LEP1GSC037_2937</name>
</gene>
<organism evidence="1 2">
    <name type="scientific">Leptospira interrogans str. 2006001854</name>
    <dbReference type="NCBI Taxonomy" id="1001590"/>
    <lineage>
        <taxon>Bacteria</taxon>
        <taxon>Pseudomonadati</taxon>
        <taxon>Spirochaetota</taxon>
        <taxon>Spirochaetia</taxon>
        <taxon>Leptospirales</taxon>
        <taxon>Leptospiraceae</taxon>
        <taxon>Leptospira</taxon>
    </lineage>
</organism>
<sequence length="104" mass="12433">MFFQFIRYSLLDHTQESRSPFSLPLLLFLVRYDFLDSVYVYSDLGQRVRLLSLINLENDRSYLWNSPHITPLRHSLRSLLASKVPELRLISRPIEQCCQFKKKD</sequence>
<name>M6GGI7_LEPIR</name>
<dbReference type="Proteomes" id="UP000012128">
    <property type="component" value="Unassembled WGS sequence"/>
</dbReference>
<protein>
    <submittedName>
        <fullName evidence="1">Uncharacterized protein</fullName>
    </submittedName>
</protein>
<accession>M6GGI7</accession>
<dbReference type="EMBL" id="AFLW02000031">
    <property type="protein sequence ID" value="EMM84108.1"/>
    <property type="molecule type" value="Genomic_DNA"/>
</dbReference>